<dbReference type="EMBL" id="RZTZ01000008">
    <property type="protein sequence ID" value="RVT59811.1"/>
    <property type="molecule type" value="Genomic_DNA"/>
</dbReference>
<dbReference type="InterPro" id="IPR021354">
    <property type="entry name" value="DUF2975"/>
</dbReference>
<gene>
    <name evidence="2" type="ORF">EM808_17980</name>
</gene>
<feature type="transmembrane region" description="Helical" evidence="1">
    <location>
        <begin position="12"/>
        <end position="31"/>
    </location>
</feature>
<dbReference type="RefSeq" id="WP_127739590.1">
    <property type="nucleotide sequence ID" value="NZ_RZTZ01000008.1"/>
</dbReference>
<keyword evidence="1" id="KW-0812">Transmembrane</keyword>
<feature type="transmembrane region" description="Helical" evidence="1">
    <location>
        <begin position="91"/>
        <end position="113"/>
    </location>
</feature>
<name>A0A437K7I7_9BACI</name>
<feature type="transmembrane region" description="Helical" evidence="1">
    <location>
        <begin position="119"/>
        <end position="140"/>
    </location>
</feature>
<keyword evidence="1" id="KW-1133">Transmembrane helix</keyword>
<organism evidence="2 3">
    <name type="scientific">Niallia taxi</name>
    <dbReference type="NCBI Taxonomy" id="2499688"/>
    <lineage>
        <taxon>Bacteria</taxon>
        <taxon>Bacillati</taxon>
        <taxon>Bacillota</taxon>
        <taxon>Bacilli</taxon>
        <taxon>Bacillales</taxon>
        <taxon>Bacillaceae</taxon>
        <taxon>Niallia</taxon>
    </lineage>
</organism>
<accession>A0A437K7I7</accession>
<dbReference type="Proteomes" id="UP000288024">
    <property type="component" value="Unassembled WGS sequence"/>
</dbReference>
<keyword evidence="3" id="KW-1185">Reference proteome</keyword>
<dbReference type="Pfam" id="PF11188">
    <property type="entry name" value="DUF2975"/>
    <property type="match status" value="1"/>
</dbReference>
<sequence>MKRGSTSFLKLAVFLLGIPILAVGIFGLTWLPTHAANPDYVEVLYPIVTIMYASAAPYFYALYQAYRLLNYIDKNTAFSEDSVNALKWIKLSAIVISCLYVFMLPFVFVVAQLDDAPGLVLIGMVPVFASIVIAVFAAVLQKLLKDAIELKDENEHTI</sequence>
<keyword evidence="1" id="KW-0472">Membrane</keyword>
<reference evidence="2 3" key="1">
    <citation type="submission" date="2019-01" db="EMBL/GenBank/DDBJ databases">
        <title>Bacillus sp. M5HDSG1-1, whole genome shotgun sequence.</title>
        <authorList>
            <person name="Tuo L."/>
        </authorList>
    </citation>
    <scope>NUCLEOTIDE SEQUENCE [LARGE SCALE GENOMIC DNA]</scope>
    <source>
        <strain evidence="2 3">M5HDSG1-1</strain>
    </source>
</reference>
<protein>
    <submittedName>
        <fullName evidence="2">DUF2975 domain-containing protein</fullName>
    </submittedName>
</protein>
<comment type="caution">
    <text evidence="2">The sequence shown here is derived from an EMBL/GenBank/DDBJ whole genome shotgun (WGS) entry which is preliminary data.</text>
</comment>
<feature type="transmembrane region" description="Helical" evidence="1">
    <location>
        <begin position="43"/>
        <end position="63"/>
    </location>
</feature>
<dbReference type="AlphaFoldDB" id="A0A437K7I7"/>
<evidence type="ECO:0000256" key="1">
    <source>
        <dbReference type="SAM" id="Phobius"/>
    </source>
</evidence>
<evidence type="ECO:0000313" key="3">
    <source>
        <dbReference type="Proteomes" id="UP000288024"/>
    </source>
</evidence>
<evidence type="ECO:0000313" key="2">
    <source>
        <dbReference type="EMBL" id="RVT59811.1"/>
    </source>
</evidence>
<proteinExistence type="predicted"/>